<dbReference type="GO" id="GO:0043565">
    <property type="term" value="F:sequence-specific DNA binding"/>
    <property type="evidence" value="ECO:0007669"/>
    <property type="project" value="InterPro"/>
</dbReference>
<evidence type="ECO:0000256" key="9">
    <source>
        <dbReference type="SAM" id="MobiDB-lite"/>
    </source>
</evidence>
<dbReference type="Pfam" id="PF00072">
    <property type="entry name" value="Response_reg"/>
    <property type="match status" value="1"/>
</dbReference>
<evidence type="ECO:0000313" key="13">
    <source>
        <dbReference type="EMBL" id="AZN39305.1"/>
    </source>
</evidence>
<dbReference type="SMART" id="SM00342">
    <property type="entry name" value="HTH_ARAC"/>
    <property type="match status" value="1"/>
</dbReference>
<dbReference type="Proteomes" id="UP000272528">
    <property type="component" value="Chromosome"/>
</dbReference>
<evidence type="ECO:0000259" key="11">
    <source>
        <dbReference type="PROSITE" id="PS50110"/>
    </source>
</evidence>
<evidence type="ECO:0000256" key="4">
    <source>
        <dbReference type="ARBA" id="ARBA00023012"/>
    </source>
</evidence>
<evidence type="ECO:0000256" key="8">
    <source>
        <dbReference type="PROSITE-ProRule" id="PRU00169"/>
    </source>
</evidence>
<dbReference type="RefSeq" id="WP_126013749.1">
    <property type="nucleotide sequence ID" value="NZ_CP034437.1"/>
</dbReference>
<feature type="region of interest" description="Disordered" evidence="9">
    <location>
        <begin position="312"/>
        <end position="341"/>
    </location>
</feature>
<sequence>MVKLLIVEDEKEIREGLAAWVWDSVGIEVTGTCAHGLEALQFISERPVDIVLTDIRMPFMDGIELMEVLYRQYPFIHVVILSGHSDFEYAQRAIQHGAVDYLLKPVQFNQLTHTFEQLILRLREKKQAEHRELVLRRKAAQLTMVLRENFLRRLMQRRVEPDELEQGASEGELLLHSGYFAAAAVRLDRLQGSGISLPEREEKLLAFSLDNIITELWDARELGYHLIEPGGGSFMLIAIHREAAEQFESILEQLVKYTGLFKSTFSLGVGPPVEDAQELHRSARSAQQALARNTDAGVICYSSTELQEGKDFQNSSITVRRPPDSDPARTEPYSGSGETKQDQLTLLQAKQFIQDNYSRSITLKEVADQVYLSQSHLSLLFKERGETYLKFLTSIRMKKATELLVTTHLKIYEIVELVGYSDPAYFAEICKKHTGKTPNELRGKAGSKLGRNSE</sequence>
<dbReference type="Gene3D" id="1.10.10.60">
    <property type="entry name" value="Homeodomain-like"/>
    <property type="match status" value="2"/>
</dbReference>
<dbReference type="PANTHER" id="PTHR42713:SF3">
    <property type="entry name" value="TRANSCRIPTIONAL REGULATORY PROTEIN HPTR"/>
    <property type="match status" value="1"/>
</dbReference>
<feature type="modified residue" description="4-aspartylphosphate" evidence="8">
    <location>
        <position position="54"/>
    </location>
</feature>
<dbReference type="InterPro" id="IPR001789">
    <property type="entry name" value="Sig_transdc_resp-reg_receiver"/>
</dbReference>
<dbReference type="GO" id="GO:0005737">
    <property type="term" value="C:cytoplasm"/>
    <property type="evidence" value="ECO:0007669"/>
    <property type="project" value="UniProtKB-SubCell"/>
</dbReference>
<dbReference type="InterPro" id="IPR041522">
    <property type="entry name" value="CdaR_GGDEF"/>
</dbReference>
<name>A0A3Q8X3F7_9BACL</name>
<evidence type="ECO:0000256" key="2">
    <source>
        <dbReference type="ARBA" id="ARBA00022490"/>
    </source>
</evidence>
<evidence type="ECO:0000259" key="10">
    <source>
        <dbReference type="PROSITE" id="PS01124"/>
    </source>
</evidence>
<accession>A0A3Q8X3F7</accession>
<dbReference type="AlphaFoldDB" id="A0A3Q8X3F7"/>
<dbReference type="CDD" id="cd17536">
    <property type="entry name" value="REC_YesN-like"/>
    <property type="match status" value="1"/>
</dbReference>
<keyword evidence="6" id="KW-0238">DNA-binding</keyword>
<organism evidence="13 14">
    <name type="scientific">Paenibacillus albus</name>
    <dbReference type="NCBI Taxonomy" id="2495582"/>
    <lineage>
        <taxon>Bacteria</taxon>
        <taxon>Bacillati</taxon>
        <taxon>Bacillota</taxon>
        <taxon>Bacilli</taxon>
        <taxon>Bacillales</taxon>
        <taxon>Paenibacillaceae</taxon>
        <taxon>Paenibacillus</taxon>
    </lineage>
</organism>
<comment type="subcellular location">
    <subcellularLocation>
        <location evidence="1">Cytoplasm</location>
    </subcellularLocation>
</comment>
<dbReference type="KEGG" id="palb:EJC50_06240"/>
<evidence type="ECO:0000256" key="6">
    <source>
        <dbReference type="ARBA" id="ARBA00023125"/>
    </source>
</evidence>
<dbReference type="GO" id="GO:0003700">
    <property type="term" value="F:DNA-binding transcription factor activity"/>
    <property type="evidence" value="ECO:0007669"/>
    <property type="project" value="InterPro"/>
</dbReference>
<keyword evidence="3 8" id="KW-0597">Phosphoprotein</keyword>
<gene>
    <name evidence="13" type="ORF">EJC50_06240</name>
</gene>
<feature type="domain" description="Response regulatory" evidence="11">
    <location>
        <begin position="3"/>
        <end position="119"/>
    </location>
</feature>
<dbReference type="PROSITE" id="PS50110">
    <property type="entry name" value="RESPONSE_REGULATORY"/>
    <property type="match status" value="1"/>
</dbReference>
<dbReference type="Gene3D" id="3.40.50.2300">
    <property type="match status" value="1"/>
</dbReference>
<keyword evidence="14" id="KW-1185">Reference proteome</keyword>
<evidence type="ECO:0000256" key="1">
    <source>
        <dbReference type="ARBA" id="ARBA00004496"/>
    </source>
</evidence>
<proteinExistence type="predicted"/>
<dbReference type="Pfam" id="PF12833">
    <property type="entry name" value="HTH_18"/>
    <property type="match status" value="1"/>
</dbReference>
<evidence type="ECO:0000256" key="7">
    <source>
        <dbReference type="ARBA" id="ARBA00023163"/>
    </source>
</evidence>
<keyword evidence="4" id="KW-0902">Two-component regulatory system</keyword>
<keyword evidence="2" id="KW-0963">Cytoplasm</keyword>
<dbReference type="SUPFAM" id="SSF52172">
    <property type="entry name" value="CheY-like"/>
    <property type="match status" value="1"/>
</dbReference>
<dbReference type="SMART" id="SM00448">
    <property type="entry name" value="REC"/>
    <property type="match status" value="1"/>
</dbReference>
<evidence type="ECO:0000313" key="14">
    <source>
        <dbReference type="Proteomes" id="UP000272528"/>
    </source>
</evidence>
<dbReference type="PROSITE" id="PS01124">
    <property type="entry name" value="HTH_ARAC_FAMILY_2"/>
    <property type="match status" value="1"/>
</dbReference>
<dbReference type="OrthoDB" id="9794370at2"/>
<keyword evidence="7" id="KW-0804">Transcription</keyword>
<dbReference type="PROSITE" id="PS50887">
    <property type="entry name" value="GGDEF"/>
    <property type="match status" value="1"/>
</dbReference>
<dbReference type="InterPro" id="IPR051552">
    <property type="entry name" value="HptR"/>
</dbReference>
<evidence type="ECO:0000256" key="5">
    <source>
        <dbReference type="ARBA" id="ARBA00023015"/>
    </source>
</evidence>
<protein>
    <submittedName>
        <fullName evidence="13">Response regulator</fullName>
    </submittedName>
</protein>
<dbReference type="EMBL" id="CP034437">
    <property type="protein sequence ID" value="AZN39305.1"/>
    <property type="molecule type" value="Genomic_DNA"/>
</dbReference>
<feature type="domain" description="GGDEF" evidence="12">
    <location>
        <begin position="178"/>
        <end position="306"/>
    </location>
</feature>
<dbReference type="PANTHER" id="PTHR42713">
    <property type="entry name" value="HISTIDINE KINASE-RELATED"/>
    <property type="match status" value="1"/>
</dbReference>
<dbReference type="Pfam" id="PF17853">
    <property type="entry name" value="GGDEF_2"/>
    <property type="match status" value="1"/>
</dbReference>
<dbReference type="InterPro" id="IPR011006">
    <property type="entry name" value="CheY-like_superfamily"/>
</dbReference>
<reference evidence="14" key="1">
    <citation type="submission" date="2018-12" db="EMBL/GenBank/DDBJ databases">
        <title>Genome sequence of Peanibacillus sp.</title>
        <authorList>
            <person name="Subramani G."/>
            <person name="Srinivasan S."/>
            <person name="Kim M.K."/>
        </authorList>
    </citation>
    <scope>NUCLEOTIDE SEQUENCE [LARGE SCALE GENOMIC DNA]</scope>
    <source>
        <strain evidence="14">18JY67-1</strain>
    </source>
</reference>
<feature type="domain" description="HTH araC/xylS-type" evidence="10">
    <location>
        <begin position="347"/>
        <end position="444"/>
    </location>
</feature>
<keyword evidence="5" id="KW-0805">Transcription regulation</keyword>
<dbReference type="InterPro" id="IPR009057">
    <property type="entry name" value="Homeodomain-like_sf"/>
</dbReference>
<evidence type="ECO:0000256" key="3">
    <source>
        <dbReference type="ARBA" id="ARBA00022553"/>
    </source>
</evidence>
<dbReference type="GO" id="GO:0000160">
    <property type="term" value="P:phosphorelay signal transduction system"/>
    <property type="evidence" value="ECO:0007669"/>
    <property type="project" value="UniProtKB-KW"/>
</dbReference>
<evidence type="ECO:0000259" key="12">
    <source>
        <dbReference type="PROSITE" id="PS50887"/>
    </source>
</evidence>
<dbReference type="InterPro" id="IPR000160">
    <property type="entry name" value="GGDEF_dom"/>
</dbReference>
<dbReference type="SUPFAM" id="SSF46689">
    <property type="entry name" value="Homeodomain-like"/>
    <property type="match status" value="2"/>
</dbReference>
<dbReference type="InterPro" id="IPR018060">
    <property type="entry name" value="HTH_AraC"/>
</dbReference>